<keyword evidence="3" id="KW-1185">Reference proteome</keyword>
<sequence length="498" mass="57444">MDQIRSYTAIASLFIEPNKTKYIIVRHEIRTRLMENKRKVQDEGQDERKGDADDSTSTSIEQPSPKRARSTSLPDVNAFFGGNHLAFLPKQCSDDNKAFILNLLVNRLSTDSQWEKVLKPEFKRWEHCEDAIKDAADLGNLISDCFEKSDWRPLFEDSRLRYQLSPSTSFNTSYPAEDIQYFKEAFEKNYRSSHPDILLSAMDLYHLDETYYNRSFSVVQSSGMGKSRLVDHSATLRFTIPFNIQQDIQSGGRVYPPSDRKVRDFITATFENEVDAVTWPLVFLQALFTETVVQLKNYKKGQPQAIARLWYDWMKKESTVYEVGKERTKFYDRVEHEARKLAGLKPTNVQNPLRERRTALRAAATSLVERLQDLYGRVTDKFCAIVYFDEAHTLFPSNGGLHKCTPYFALMTVLNMIRDKRIFFVFLSTNPSLQTFAPNHALYPSIRVQNSYRLIPPFFELPFDTFSRGFTTQAKAEGKLTLAGVCDLGQMAKFGRPM</sequence>
<organism evidence="2 3">
    <name type="scientific">Marasmius oreades</name>
    <name type="common">fairy-ring Marasmius</name>
    <dbReference type="NCBI Taxonomy" id="181124"/>
    <lineage>
        <taxon>Eukaryota</taxon>
        <taxon>Fungi</taxon>
        <taxon>Dikarya</taxon>
        <taxon>Basidiomycota</taxon>
        <taxon>Agaricomycotina</taxon>
        <taxon>Agaricomycetes</taxon>
        <taxon>Agaricomycetidae</taxon>
        <taxon>Agaricales</taxon>
        <taxon>Marasmiineae</taxon>
        <taxon>Marasmiaceae</taxon>
        <taxon>Marasmius</taxon>
    </lineage>
</organism>
<dbReference type="EMBL" id="CM032185">
    <property type="protein sequence ID" value="KAG7091989.1"/>
    <property type="molecule type" value="Genomic_DNA"/>
</dbReference>
<dbReference type="Proteomes" id="UP001049176">
    <property type="component" value="Chromosome 5"/>
</dbReference>
<dbReference type="PANTHER" id="PTHR33266:SF1">
    <property type="entry name" value="F-BOX DOMAIN-CONTAINING PROTEIN"/>
    <property type="match status" value="1"/>
</dbReference>
<comment type="caution">
    <text evidence="2">The sequence shown here is derived from an EMBL/GenBank/DDBJ whole genome shotgun (WGS) entry which is preliminary data.</text>
</comment>
<reference evidence="2" key="1">
    <citation type="journal article" date="2021" name="Genome Biol. Evol.">
        <title>The assembled and annotated genome of the fairy-ring fungus Marasmius oreades.</title>
        <authorList>
            <person name="Hiltunen M."/>
            <person name="Ament-Velasquez S.L."/>
            <person name="Johannesson H."/>
        </authorList>
    </citation>
    <scope>NUCLEOTIDE SEQUENCE</scope>
    <source>
        <strain evidence="2">03SP1</strain>
    </source>
</reference>
<dbReference type="PANTHER" id="PTHR33266">
    <property type="entry name" value="CHROMOSOME 15, WHOLE GENOME SHOTGUN SEQUENCE"/>
    <property type="match status" value="1"/>
</dbReference>
<gene>
    <name evidence="2" type="ORF">E1B28_008376</name>
</gene>
<feature type="compositionally biased region" description="Basic and acidic residues" evidence="1">
    <location>
        <begin position="36"/>
        <end position="52"/>
    </location>
</feature>
<proteinExistence type="predicted"/>
<protein>
    <submittedName>
        <fullName evidence="2">Uncharacterized protein</fullName>
    </submittedName>
</protein>
<accession>A0A9P7RY67</accession>
<dbReference type="KEGG" id="more:E1B28_008376"/>
<dbReference type="OrthoDB" id="3270019at2759"/>
<dbReference type="GeneID" id="66077452"/>
<evidence type="ECO:0000256" key="1">
    <source>
        <dbReference type="SAM" id="MobiDB-lite"/>
    </source>
</evidence>
<feature type="region of interest" description="Disordered" evidence="1">
    <location>
        <begin position="36"/>
        <end position="73"/>
    </location>
</feature>
<name>A0A9P7RY67_9AGAR</name>
<evidence type="ECO:0000313" key="2">
    <source>
        <dbReference type="EMBL" id="KAG7091989.1"/>
    </source>
</evidence>
<dbReference type="RefSeq" id="XP_043008459.1">
    <property type="nucleotide sequence ID" value="XM_043153175.1"/>
</dbReference>
<dbReference type="AlphaFoldDB" id="A0A9P7RY67"/>
<evidence type="ECO:0000313" key="3">
    <source>
        <dbReference type="Proteomes" id="UP001049176"/>
    </source>
</evidence>